<evidence type="ECO:0000313" key="4">
    <source>
        <dbReference type="EMBL" id="PPE66048.1"/>
    </source>
</evidence>
<dbReference type="AlphaFoldDB" id="A0A2S5STI7"/>
<dbReference type="InterPro" id="IPR006439">
    <property type="entry name" value="HAD-SF_hydro_IA"/>
</dbReference>
<keyword evidence="3" id="KW-0460">Magnesium</keyword>
<evidence type="ECO:0000256" key="3">
    <source>
        <dbReference type="ARBA" id="ARBA00022842"/>
    </source>
</evidence>
<dbReference type="GO" id="GO:0016787">
    <property type="term" value="F:hydrolase activity"/>
    <property type="evidence" value="ECO:0007669"/>
    <property type="project" value="UniProtKB-KW"/>
</dbReference>
<dbReference type="SUPFAM" id="SSF56784">
    <property type="entry name" value="HAD-like"/>
    <property type="match status" value="1"/>
</dbReference>
<dbReference type="SFLD" id="SFLDG01129">
    <property type="entry name" value="C1.5:_HAD__Beta-PGM__Phosphata"/>
    <property type="match status" value="1"/>
</dbReference>
<dbReference type="Pfam" id="PF00702">
    <property type="entry name" value="Hydrolase"/>
    <property type="match status" value="1"/>
</dbReference>
<gene>
    <name evidence="4" type="ORF">C1704_11475</name>
</gene>
<name>A0A2S5STI7_9BURK</name>
<reference evidence="4 5" key="1">
    <citation type="submission" date="2018-02" db="EMBL/GenBank/DDBJ databases">
        <title>Reclassifiation of [Polyangium] brachysporum DSM 7029 as Guopingzhaonella breviflexa gen. nov., sp. nov., a member of the family Comamonadaceae.</title>
        <authorList>
            <person name="Tang B."/>
        </authorList>
    </citation>
    <scope>NUCLEOTIDE SEQUENCE [LARGE SCALE GENOMIC DNA]</scope>
    <source>
        <strain evidence="4 5">BCRC 80649</strain>
    </source>
</reference>
<dbReference type="InterPro" id="IPR023214">
    <property type="entry name" value="HAD_sf"/>
</dbReference>
<comment type="caution">
    <text evidence="4">The sequence shown here is derived from an EMBL/GenBank/DDBJ whole genome shotgun (WGS) entry which is preliminary data.</text>
</comment>
<dbReference type="NCBIfam" id="TIGR01549">
    <property type="entry name" value="HAD-SF-IA-v1"/>
    <property type="match status" value="1"/>
</dbReference>
<dbReference type="OrthoDB" id="367448at2"/>
<dbReference type="PANTHER" id="PTHR46470">
    <property type="entry name" value="N-ACYLNEURAMINATE-9-PHOSPHATASE"/>
    <property type="match status" value="1"/>
</dbReference>
<dbReference type="GO" id="GO:0009231">
    <property type="term" value="P:riboflavin biosynthetic process"/>
    <property type="evidence" value="ECO:0007669"/>
    <property type="project" value="TreeGrafter"/>
</dbReference>
<accession>A0A2S5STI7</accession>
<dbReference type="NCBIfam" id="TIGR01509">
    <property type="entry name" value="HAD-SF-IA-v3"/>
    <property type="match status" value="1"/>
</dbReference>
<dbReference type="SFLD" id="SFLDS00003">
    <property type="entry name" value="Haloacid_Dehalogenase"/>
    <property type="match status" value="1"/>
</dbReference>
<evidence type="ECO:0000313" key="5">
    <source>
        <dbReference type="Proteomes" id="UP000238605"/>
    </source>
</evidence>
<dbReference type="Proteomes" id="UP000238605">
    <property type="component" value="Unassembled WGS sequence"/>
</dbReference>
<dbReference type="Gene3D" id="1.20.120.1600">
    <property type="match status" value="1"/>
</dbReference>
<dbReference type="EMBL" id="PSNX01000010">
    <property type="protein sequence ID" value="PPE66048.1"/>
    <property type="molecule type" value="Genomic_DNA"/>
</dbReference>
<dbReference type="InterPro" id="IPR036412">
    <property type="entry name" value="HAD-like_sf"/>
</dbReference>
<proteinExistence type="predicted"/>
<organism evidence="4 5">
    <name type="scientific">Caldimonas caldifontis</name>
    <dbReference type="NCBI Taxonomy" id="1452508"/>
    <lineage>
        <taxon>Bacteria</taxon>
        <taxon>Pseudomonadati</taxon>
        <taxon>Pseudomonadota</taxon>
        <taxon>Betaproteobacteria</taxon>
        <taxon>Burkholderiales</taxon>
        <taxon>Sphaerotilaceae</taxon>
        <taxon>Caldimonas</taxon>
    </lineage>
</organism>
<dbReference type="PANTHER" id="PTHR46470:SF4">
    <property type="entry name" value="5-AMINO-6-(5-PHOSPHO-D-RIBITYLAMINO)URACIL PHOSPHATASE YIGB"/>
    <property type="match status" value="1"/>
</dbReference>
<dbReference type="Gene3D" id="3.40.50.1000">
    <property type="entry name" value="HAD superfamily/HAD-like"/>
    <property type="match status" value="1"/>
</dbReference>
<evidence type="ECO:0000256" key="1">
    <source>
        <dbReference type="ARBA" id="ARBA00001946"/>
    </source>
</evidence>
<keyword evidence="5" id="KW-1185">Reference proteome</keyword>
<keyword evidence="2 4" id="KW-0378">Hydrolase</keyword>
<evidence type="ECO:0000256" key="2">
    <source>
        <dbReference type="ARBA" id="ARBA00022801"/>
    </source>
</evidence>
<protein>
    <submittedName>
        <fullName evidence="4">HAD family hydrolase</fullName>
    </submittedName>
</protein>
<comment type="cofactor">
    <cofactor evidence="1">
        <name>Mg(2+)</name>
        <dbReference type="ChEBI" id="CHEBI:18420"/>
    </cofactor>
</comment>
<dbReference type="InterPro" id="IPR051400">
    <property type="entry name" value="HAD-like_hydrolase"/>
</dbReference>
<sequence length="229" mass="25103">MTPVALTLDLDDTLWPIWPAIERAEVHLHGWLAQRAPATAARFDTAGLRALRDEVARTHPHWAHDLSAVRLESLRRALAAAGDDVRLAEPAFETFLQWRHRVDLYEDVVPALERLASRFPLVALTNGNADLRAIGLAPWFRSVVSARGFGRGKPHADIFMEACRQAQAPPAQVLHVGDDLLLDVEAALAAGLQAAWVARPDIHADVDRAPPGTHHVVRSLGELADRLGV</sequence>